<dbReference type="Pfam" id="PF13193">
    <property type="entry name" value="AMP-binding_C"/>
    <property type="match status" value="1"/>
</dbReference>
<name>A0ABX8UID7_9BURK</name>
<dbReference type="InterPro" id="IPR042099">
    <property type="entry name" value="ANL_N_sf"/>
</dbReference>
<dbReference type="PANTHER" id="PTHR43201:SF5">
    <property type="entry name" value="MEDIUM-CHAIN ACYL-COA LIGASE ACSF2, MITOCHONDRIAL"/>
    <property type="match status" value="1"/>
</dbReference>
<organism evidence="6 7">
    <name type="scientific">Paraburkholderia edwinii</name>
    <dbReference type="NCBI Taxonomy" id="2861782"/>
    <lineage>
        <taxon>Bacteria</taxon>
        <taxon>Pseudomonadati</taxon>
        <taxon>Pseudomonadota</taxon>
        <taxon>Betaproteobacteria</taxon>
        <taxon>Burkholderiales</taxon>
        <taxon>Burkholderiaceae</taxon>
        <taxon>Paraburkholderia</taxon>
    </lineage>
</organism>
<reference evidence="6 7" key="1">
    <citation type="submission" date="2021-07" db="EMBL/GenBank/DDBJ databases">
        <title>Paraburkholderia edwinii protects Aspergillus sp. from phenazines by acting as a toxin sponge.</title>
        <authorList>
            <person name="Dahlstrom K.M."/>
            <person name="Newman D.K."/>
        </authorList>
    </citation>
    <scope>NUCLEOTIDE SEQUENCE [LARGE SCALE GENOMIC DNA]</scope>
    <source>
        <strain evidence="6 7">Pe01</strain>
    </source>
</reference>
<dbReference type="Gene3D" id="3.40.50.12780">
    <property type="entry name" value="N-terminal domain of ligase-like"/>
    <property type="match status" value="1"/>
</dbReference>
<keyword evidence="7" id="KW-1185">Reference proteome</keyword>
<comment type="similarity">
    <text evidence="1">Belongs to the ATP-dependent AMP-binding enzyme family.</text>
</comment>
<dbReference type="Proteomes" id="UP000826462">
    <property type="component" value="Chromosome 1"/>
</dbReference>
<evidence type="ECO:0000259" key="5">
    <source>
        <dbReference type="Pfam" id="PF13193"/>
    </source>
</evidence>
<evidence type="ECO:0000313" key="6">
    <source>
        <dbReference type="EMBL" id="QYD67107.1"/>
    </source>
</evidence>
<accession>A0ABX8UID7</accession>
<dbReference type="SUPFAM" id="SSF56801">
    <property type="entry name" value="Acetyl-CoA synthetase-like"/>
    <property type="match status" value="1"/>
</dbReference>
<evidence type="ECO:0000256" key="2">
    <source>
        <dbReference type="ARBA" id="ARBA00022598"/>
    </source>
</evidence>
<feature type="region of interest" description="Disordered" evidence="3">
    <location>
        <begin position="198"/>
        <end position="218"/>
    </location>
</feature>
<dbReference type="EMBL" id="CP080095">
    <property type="protein sequence ID" value="QYD67107.1"/>
    <property type="molecule type" value="Genomic_DNA"/>
</dbReference>
<dbReference type="InterPro" id="IPR025110">
    <property type="entry name" value="AMP-bd_C"/>
</dbReference>
<dbReference type="RefSeq" id="WP_219796101.1">
    <property type="nucleotide sequence ID" value="NZ_CP080095.1"/>
</dbReference>
<dbReference type="Pfam" id="PF00501">
    <property type="entry name" value="AMP-binding"/>
    <property type="match status" value="1"/>
</dbReference>
<dbReference type="InterPro" id="IPR000873">
    <property type="entry name" value="AMP-dep_synth/lig_dom"/>
</dbReference>
<feature type="domain" description="AMP-binding enzyme C-terminal" evidence="5">
    <location>
        <begin position="484"/>
        <end position="568"/>
    </location>
</feature>
<dbReference type="InterPro" id="IPR045851">
    <property type="entry name" value="AMP-bd_C_sf"/>
</dbReference>
<proteinExistence type="inferred from homology"/>
<dbReference type="PANTHER" id="PTHR43201">
    <property type="entry name" value="ACYL-COA SYNTHETASE"/>
    <property type="match status" value="1"/>
</dbReference>
<dbReference type="InterPro" id="IPR020845">
    <property type="entry name" value="AMP-binding_CS"/>
</dbReference>
<evidence type="ECO:0000259" key="4">
    <source>
        <dbReference type="Pfam" id="PF00501"/>
    </source>
</evidence>
<dbReference type="Gene3D" id="3.30.300.30">
    <property type="match status" value="1"/>
</dbReference>
<evidence type="ECO:0000256" key="1">
    <source>
        <dbReference type="ARBA" id="ARBA00006432"/>
    </source>
</evidence>
<evidence type="ECO:0000256" key="3">
    <source>
        <dbReference type="SAM" id="MobiDB-lite"/>
    </source>
</evidence>
<evidence type="ECO:0000313" key="7">
    <source>
        <dbReference type="Proteomes" id="UP000826462"/>
    </source>
</evidence>
<dbReference type="PROSITE" id="PS00455">
    <property type="entry name" value="AMP_BINDING"/>
    <property type="match status" value="1"/>
</dbReference>
<protein>
    <submittedName>
        <fullName evidence="6">AMP-binding protein</fullName>
    </submittedName>
</protein>
<keyword evidence="2" id="KW-0436">Ligase</keyword>
<sequence>MNTPVTLRALIDERAAQYPDKPFLLDCPGDPDVSSAGNGTRRAAPLAVLTYAELRNDCRVMESRFLDAGLRPGDTVSVLMSNGIQTGRILLAAMYSGLVANPLNLLCQPSQLRYIVEHSDTRAIFVERDTRATIESAIAELHGGARAELRSESQGKRLARDILVIETEPDARALPVLPHAEPVLAGAALQRAEAQRASVAGDDGPVAATLSETPSASRHEPCETDIALLMYTSGTTGLPKGVLLSHRNLLANAARITDEHRLADDDRVLASLPLYHINGLVVTLLTPLFHAGSVVMTPRFSARTFWRDAAFHGCTWINVVPTIVAYLLNCDEACAFDLSALKFCRSASAALPVEHHRAFEARFGIGIIETMGMTETAAPIFSNPYDASRRKVGSIGLPSGAEAKVIDREGRECAPNECGEIVLRGEQVMRGYYKRPEETHAAFTADGWLRTGDLGYRDEDGYFFINGRAKELIIKGGENIAPREIDEALLKHPGVLDAAAVGVPDSAYGQDIVAYIVPRVADGNVQANECGGLDVADLRAHCLRELGRYKTPKEFRFVAELPRGPSGKVQRLKLLQTQT</sequence>
<feature type="domain" description="AMP-dependent synthetase/ligase" evidence="4">
    <location>
        <begin position="12"/>
        <end position="433"/>
    </location>
</feature>
<gene>
    <name evidence="6" type="ORF">KZJ38_11910</name>
</gene>